<keyword evidence="4" id="KW-1185">Reference proteome</keyword>
<organism evidence="3 4">
    <name type="scientific">Pisum sativum</name>
    <name type="common">Garden pea</name>
    <name type="synonym">Lathyrus oleraceus</name>
    <dbReference type="NCBI Taxonomy" id="3888"/>
    <lineage>
        <taxon>Eukaryota</taxon>
        <taxon>Viridiplantae</taxon>
        <taxon>Streptophyta</taxon>
        <taxon>Embryophyta</taxon>
        <taxon>Tracheophyta</taxon>
        <taxon>Spermatophyta</taxon>
        <taxon>Magnoliopsida</taxon>
        <taxon>eudicotyledons</taxon>
        <taxon>Gunneridae</taxon>
        <taxon>Pentapetalae</taxon>
        <taxon>rosids</taxon>
        <taxon>fabids</taxon>
        <taxon>Fabales</taxon>
        <taxon>Fabaceae</taxon>
        <taxon>Papilionoideae</taxon>
        <taxon>50 kb inversion clade</taxon>
        <taxon>NPAAA clade</taxon>
        <taxon>Hologalegina</taxon>
        <taxon>IRL clade</taxon>
        <taxon>Fabeae</taxon>
        <taxon>Lathyrus</taxon>
    </lineage>
</organism>
<accession>A0A9D5H0L0</accession>
<sequence length="249" mass="28678">MVENITVRKLKTLRSDNGIEYTDLSRGFVIRKTLLDTGRSPHFSLGGDTPYRVCPDEQVDYDKLKFFGCTTYYLVKDNKLDNRVKKATFLGYAKGAKGYRLWSVEDSKFVISMDVTFDEKSMVHLSKAMKPNDGDVTISNKQVIEIESEDQPSSSRGQVDNPISNEDEEEDECDDEEVQLENTHVLQQKQQEYLDVTKPKRKYKFVQKLGSNKPLKNYGHVNLMEYALPVEDDESFTFKQVIKDNDIES</sequence>
<gene>
    <name evidence="3" type="ORF">KIW84_015470</name>
</gene>
<feature type="compositionally biased region" description="Polar residues" evidence="1">
    <location>
        <begin position="151"/>
        <end position="164"/>
    </location>
</feature>
<evidence type="ECO:0000313" key="3">
    <source>
        <dbReference type="EMBL" id="KAI5448038.1"/>
    </source>
</evidence>
<dbReference type="Pfam" id="PF25597">
    <property type="entry name" value="SH3_retrovirus"/>
    <property type="match status" value="1"/>
</dbReference>
<reference evidence="3 4" key="1">
    <citation type="journal article" date="2022" name="Nat. Genet.">
        <title>Improved pea reference genome and pan-genome highlight genomic features and evolutionary characteristics.</title>
        <authorList>
            <person name="Yang T."/>
            <person name="Liu R."/>
            <person name="Luo Y."/>
            <person name="Hu S."/>
            <person name="Wang D."/>
            <person name="Wang C."/>
            <person name="Pandey M.K."/>
            <person name="Ge S."/>
            <person name="Xu Q."/>
            <person name="Li N."/>
            <person name="Li G."/>
            <person name="Huang Y."/>
            <person name="Saxena R.K."/>
            <person name="Ji Y."/>
            <person name="Li M."/>
            <person name="Yan X."/>
            <person name="He Y."/>
            <person name="Liu Y."/>
            <person name="Wang X."/>
            <person name="Xiang C."/>
            <person name="Varshney R.K."/>
            <person name="Ding H."/>
            <person name="Gao S."/>
            <person name="Zong X."/>
        </authorList>
    </citation>
    <scope>NUCLEOTIDE SEQUENCE [LARGE SCALE GENOMIC DNA]</scope>
    <source>
        <strain evidence="3 4">cv. Zhongwan 6</strain>
    </source>
</reference>
<evidence type="ECO:0000313" key="4">
    <source>
        <dbReference type="Proteomes" id="UP001058974"/>
    </source>
</evidence>
<dbReference type="InterPro" id="IPR057670">
    <property type="entry name" value="SH3_retrovirus"/>
</dbReference>
<dbReference type="EMBL" id="JAMSHJ010000001">
    <property type="protein sequence ID" value="KAI5448038.1"/>
    <property type="molecule type" value="Genomic_DNA"/>
</dbReference>
<dbReference type="Proteomes" id="UP001058974">
    <property type="component" value="Chromosome 1"/>
</dbReference>
<proteinExistence type="predicted"/>
<name>A0A9D5H0L0_PEA</name>
<protein>
    <recommendedName>
        <fullName evidence="2">Retroviral polymerase SH3-like domain-containing protein</fullName>
    </recommendedName>
</protein>
<evidence type="ECO:0000256" key="1">
    <source>
        <dbReference type="SAM" id="MobiDB-lite"/>
    </source>
</evidence>
<feature type="region of interest" description="Disordered" evidence="1">
    <location>
        <begin position="146"/>
        <end position="174"/>
    </location>
</feature>
<feature type="compositionally biased region" description="Acidic residues" evidence="1">
    <location>
        <begin position="165"/>
        <end position="174"/>
    </location>
</feature>
<dbReference type="Gramene" id="Psat01G0547000-T1">
    <property type="protein sequence ID" value="KAI5448038.1"/>
    <property type="gene ID" value="KIW84_015470"/>
</dbReference>
<comment type="caution">
    <text evidence="3">The sequence shown here is derived from an EMBL/GenBank/DDBJ whole genome shotgun (WGS) entry which is preliminary data.</text>
</comment>
<feature type="domain" description="Retroviral polymerase SH3-like" evidence="2">
    <location>
        <begin position="69"/>
        <end position="123"/>
    </location>
</feature>
<dbReference type="AlphaFoldDB" id="A0A9D5H0L0"/>
<evidence type="ECO:0000259" key="2">
    <source>
        <dbReference type="Pfam" id="PF25597"/>
    </source>
</evidence>